<dbReference type="EMBL" id="LM676415">
    <property type="protein sequence ID" value="CEP26595.1"/>
    <property type="molecule type" value="Genomic_DNA"/>
</dbReference>
<proteinExistence type="predicted"/>
<dbReference type="InterPro" id="IPR000551">
    <property type="entry name" value="MerR-type_HTH_dom"/>
</dbReference>
<name>A0A0B7NRX0_PROFF</name>
<evidence type="ECO:0000256" key="1">
    <source>
        <dbReference type="ARBA" id="ARBA00022491"/>
    </source>
</evidence>
<evidence type="ECO:0000256" key="2">
    <source>
        <dbReference type="ARBA" id="ARBA00023015"/>
    </source>
</evidence>
<keyword evidence="4" id="KW-0804">Transcription</keyword>
<keyword evidence="7" id="KW-0346">Stress response</keyword>
<dbReference type="GO" id="GO:0003677">
    <property type="term" value="F:DNA binding"/>
    <property type="evidence" value="ECO:0007669"/>
    <property type="project" value="UniProtKB-KW"/>
</dbReference>
<keyword evidence="1" id="KW-0678">Repressor</keyword>
<feature type="domain" description="HTH merR-type" evidence="6">
    <location>
        <begin position="13"/>
        <end position="82"/>
    </location>
</feature>
<organism evidence="7">
    <name type="scientific">Propionibacterium freudenreichii subsp. freudenreichii</name>
    <dbReference type="NCBI Taxonomy" id="66712"/>
    <lineage>
        <taxon>Bacteria</taxon>
        <taxon>Bacillati</taxon>
        <taxon>Actinomycetota</taxon>
        <taxon>Actinomycetes</taxon>
        <taxon>Propionibacteriales</taxon>
        <taxon>Propionibacteriaceae</taxon>
        <taxon>Propionibacterium</taxon>
    </lineage>
</organism>
<dbReference type="PATRIC" id="fig|66712.6.peg.1724"/>
<dbReference type="Pfam" id="PF13411">
    <property type="entry name" value="MerR_1"/>
    <property type="match status" value="1"/>
</dbReference>
<reference evidence="7" key="1">
    <citation type="submission" date="2014-08" db="EMBL/GenBank/DDBJ databases">
        <authorList>
            <person name="Falentin Helene"/>
        </authorList>
    </citation>
    <scope>NUCLEOTIDE SEQUENCE</scope>
</reference>
<dbReference type="InterPro" id="IPR009061">
    <property type="entry name" value="DNA-bd_dom_put_sf"/>
</dbReference>
<evidence type="ECO:0000256" key="5">
    <source>
        <dbReference type="SAM" id="MobiDB-lite"/>
    </source>
</evidence>
<keyword evidence="3" id="KW-0238">DNA-binding</keyword>
<dbReference type="AlphaFoldDB" id="A0A0B7NRX0"/>
<evidence type="ECO:0000256" key="3">
    <source>
        <dbReference type="ARBA" id="ARBA00023125"/>
    </source>
</evidence>
<dbReference type="KEGG" id="pfre:RM25_1691"/>
<dbReference type="Gene3D" id="1.10.1660.10">
    <property type="match status" value="1"/>
</dbReference>
<dbReference type="PANTHER" id="PTHR30204">
    <property type="entry name" value="REDOX-CYCLING DRUG-SENSING TRANSCRIPTIONAL ACTIVATOR SOXR"/>
    <property type="match status" value="1"/>
</dbReference>
<dbReference type="SMART" id="SM00422">
    <property type="entry name" value="HTH_MERR"/>
    <property type="match status" value="1"/>
</dbReference>
<feature type="region of interest" description="Disordered" evidence="5">
    <location>
        <begin position="118"/>
        <end position="139"/>
    </location>
</feature>
<keyword evidence="2" id="KW-0805">Transcription regulation</keyword>
<evidence type="ECO:0000256" key="4">
    <source>
        <dbReference type="ARBA" id="ARBA00023163"/>
    </source>
</evidence>
<dbReference type="PROSITE" id="PS50937">
    <property type="entry name" value="HTH_MERR_2"/>
    <property type="match status" value="1"/>
</dbReference>
<evidence type="ECO:0000313" key="7">
    <source>
        <dbReference type="EMBL" id="CEP26595.1"/>
    </source>
</evidence>
<dbReference type="RefSeq" id="WP_013161647.1">
    <property type="nucleotide sequence ID" value="NZ_CP010341.1"/>
</dbReference>
<gene>
    <name evidence="7" type="primary">hspR1</name>
    <name evidence="7" type="ORF">PFCIRM138_08405</name>
</gene>
<protein>
    <submittedName>
        <fullName evidence="7">Heat shock protein transcriptional repressor HspR1 (Hspr1 protein)</fullName>
    </submittedName>
</protein>
<dbReference type="PANTHER" id="PTHR30204:SF69">
    <property type="entry name" value="MERR-FAMILY TRANSCRIPTIONAL REGULATOR"/>
    <property type="match status" value="1"/>
</dbReference>
<dbReference type="InterPro" id="IPR047057">
    <property type="entry name" value="MerR_fam"/>
</dbReference>
<accession>A0A0B7NRX0</accession>
<evidence type="ECO:0000259" key="6">
    <source>
        <dbReference type="PROSITE" id="PS50937"/>
    </source>
</evidence>
<sequence length="139" mass="15846">MTTTDNSVHDGVVFTTSQVVLLTGLHRRTLEAFERAGIVSPRRSAAGQASYDQHDLVRLRQARNLVQRAGMDLDEVRQLFALQDQIEQTRQRLDQMVTELWEVLDRTVPTPSGRVFTTGSDGRAWPGRQTMTGRRRLQR</sequence>
<dbReference type="SUPFAM" id="SSF46955">
    <property type="entry name" value="Putative DNA-binding domain"/>
    <property type="match status" value="1"/>
</dbReference>
<dbReference type="GO" id="GO:0003700">
    <property type="term" value="F:DNA-binding transcription factor activity"/>
    <property type="evidence" value="ECO:0007669"/>
    <property type="project" value="InterPro"/>
</dbReference>